<evidence type="ECO:0000313" key="14">
    <source>
        <dbReference type="Proteomes" id="UP000326554"/>
    </source>
</evidence>
<evidence type="ECO:0000256" key="6">
    <source>
        <dbReference type="ARBA" id="ARBA00022475"/>
    </source>
</evidence>
<dbReference type="AlphaFoldDB" id="A0A5J5GM48"/>
<dbReference type="GO" id="GO:0015886">
    <property type="term" value="P:heme transport"/>
    <property type="evidence" value="ECO:0007669"/>
    <property type="project" value="InterPro"/>
</dbReference>
<keyword evidence="5 12" id="KW-0813">Transport</keyword>
<dbReference type="GO" id="GO:0017004">
    <property type="term" value="P:cytochrome complex assembly"/>
    <property type="evidence" value="ECO:0007669"/>
    <property type="project" value="UniProtKB-KW"/>
</dbReference>
<keyword evidence="14" id="KW-1185">Reference proteome</keyword>
<keyword evidence="7 12" id="KW-0997">Cell inner membrane</keyword>
<dbReference type="InterPro" id="IPR007078">
    <property type="entry name" value="Haem_export_protD_CcmD"/>
</dbReference>
<comment type="function">
    <text evidence="1 12">Required for the export of heme to the periplasm for the biogenesis of c-type cytochromes.</text>
</comment>
<evidence type="ECO:0000256" key="5">
    <source>
        <dbReference type="ARBA" id="ARBA00022448"/>
    </source>
</evidence>
<dbReference type="RefSeq" id="WP_150444808.1">
    <property type="nucleotide sequence ID" value="NZ_VYQE01000002.1"/>
</dbReference>
<evidence type="ECO:0000256" key="8">
    <source>
        <dbReference type="ARBA" id="ARBA00022692"/>
    </source>
</evidence>
<evidence type="ECO:0000256" key="4">
    <source>
        <dbReference type="ARBA" id="ARBA00016461"/>
    </source>
</evidence>
<dbReference type="GO" id="GO:0005886">
    <property type="term" value="C:plasma membrane"/>
    <property type="evidence" value="ECO:0007669"/>
    <property type="project" value="UniProtKB-SubCell"/>
</dbReference>
<keyword evidence="6 12" id="KW-1003">Cell membrane</keyword>
<proteinExistence type="inferred from homology"/>
<dbReference type="NCBIfam" id="TIGR03141">
    <property type="entry name" value="cytochro_ccmD"/>
    <property type="match status" value="1"/>
</dbReference>
<evidence type="ECO:0000313" key="13">
    <source>
        <dbReference type="EMBL" id="KAA9009275.1"/>
    </source>
</evidence>
<feature type="transmembrane region" description="Helical" evidence="12">
    <location>
        <begin position="12"/>
        <end position="30"/>
    </location>
</feature>
<keyword evidence="9 12" id="KW-0201">Cytochrome c-type biogenesis</keyword>
<reference evidence="13 14" key="1">
    <citation type="submission" date="2019-09" db="EMBL/GenBank/DDBJ databases">
        <authorList>
            <person name="Park J.-S."/>
            <person name="Choi H.-J."/>
        </authorList>
    </citation>
    <scope>NUCLEOTIDE SEQUENCE [LARGE SCALE GENOMIC DNA]</scope>
    <source>
        <strain evidence="13 14">176SS1-4</strain>
    </source>
</reference>
<comment type="subcellular location">
    <subcellularLocation>
        <location evidence="2 12">Cell inner membrane</location>
        <topology evidence="2 12">Single-pass membrane protein</topology>
    </subcellularLocation>
</comment>
<evidence type="ECO:0000256" key="1">
    <source>
        <dbReference type="ARBA" id="ARBA00002442"/>
    </source>
</evidence>
<keyword evidence="8 12" id="KW-0812">Transmembrane</keyword>
<evidence type="ECO:0000256" key="9">
    <source>
        <dbReference type="ARBA" id="ARBA00022748"/>
    </source>
</evidence>
<evidence type="ECO:0000256" key="12">
    <source>
        <dbReference type="RuleBase" id="RU363101"/>
    </source>
</evidence>
<accession>A0A5J5GM48</accession>
<name>A0A5J5GM48_9RHOB</name>
<gene>
    <name evidence="13" type="primary">ccmD</name>
    <name evidence="13" type="ORF">F3S47_08480</name>
</gene>
<evidence type="ECO:0000256" key="10">
    <source>
        <dbReference type="ARBA" id="ARBA00022989"/>
    </source>
</evidence>
<keyword evidence="10 12" id="KW-1133">Transmembrane helix</keyword>
<dbReference type="EMBL" id="VYQE01000002">
    <property type="protein sequence ID" value="KAA9009275.1"/>
    <property type="molecule type" value="Genomic_DNA"/>
</dbReference>
<evidence type="ECO:0000256" key="3">
    <source>
        <dbReference type="ARBA" id="ARBA00008741"/>
    </source>
</evidence>
<evidence type="ECO:0000256" key="7">
    <source>
        <dbReference type="ARBA" id="ARBA00022519"/>
    </source>
</evidence>
<dbReference type="Proteomes" id="UP000326554">
    <property type="component" value="Unassembled WGS sequence"/>
</dbReference>
<evidence type="ECO:0000256" key="11">
    <source>
        <dbReference type="ARBA" id="ARBA00023136"/>
    </source>
</evidence>
<comment type="similarity">
    <text evidence="3 12">Belongs to the CcmD/CycX/HelD family.</text>
</comment>
<keyword evidence="11 12" id="KW-0472">Membrane</keyword>
<protein>
    <recommendedName>
        <fullName evidence="4 12">Heme exporter protein D</fullName>
    </recommendedName>
</protein>
<organism evidence="13 14">
    <name type="scientific">Histidinibacterium aquaticum</name>
    <dbReference type="NCBI Taxonomy" id="2613962"/>
    <lineage>
        <taxon>Bacteria</taxon>
        <taxon>Pseudomonadati</taxon>
        <taxon>Pseudomonadota</taxon>
        <taxon>Alphaproteobacteria</taxon>
        <taxon>Rhodobacterales</taxon>
        <taxon>Paracoccaceae</taxon>
        <taxon>Histidinibacterium</taxon>
    </lineage>
</organism>
<evidence type="ECO:0000256" key="2">
    <source>
        <dbReference type="ARBA" id="ARBA00004377"/>
    </source>
</evidence>
<dbReference type="Pfam" id="PF04995">
    <property type="entry name" value="CcmD"/>
    <property type="match status" value="1"/>
</dbReference>
<comment type="caution">
    <text evidence="13">The sequence shown here is derived from an EMBL/GenBank/DDBJ whole genome shotgun (WGS) entry which is preliminary data.</text>
</comment>
<sequence>MPELGNYAAEVLSAYAISLLLLAGIVALSLRRGRRVKRELQEVERDHG</sequence>